<accession>A0ABP3EEW8</accession>
<dbReference type="Proteomes" id="UP001500657">
    <property type="component" value="Unassembled WGS sequence"/>
</dbReference>
<evidence type="ECO:0000256" key="1">
    <source>
        <dbReference type="ARBA" id="ARBA00004651"/>
    </source>
</evidence>
<evidence type="ECO:0000313" key="8">
    <source>
        <dbReference type="EMBL" id="GAA0258078.1"/>
    </source>
</evidence>
<dbReference type="SUPFAM" id="SSF52821">
    <property type="entry name" value="Rhodanese/Cell cycle control phosphatase"/>
    <property type="match status" value="1"/>
</dbReference>
<feature type="transmembrane region" description="Helical" evidence="6">
    <location>
        <begin position="51"/>
        <end position="71"/>
    </location>
</feature>
<evidence type="ECO:0000256" key="5">
    <source>
        <dbReference type="ARBA" id="ARBA00023136"/>
    </source>
</evidence>
<evidence type="ECO:0000256" key="3">
    <source>
        <dbReference type="ARBA" id="ARBA00022692"/>
    </source>
</evidence>
<evidence type="ECO:0000256" key="4">
    <source>
        <dbReference type="ARBA" id="ARBA00022989"/>
    </source>
</evidence>
<sequence>MMEALNALLSTYGLWLVFAVVLLDQGGIPVPAWPPLVVASAQAVGRQDAVWPILLVATLAAVMADTLWYLAGRRHGAHMLRLICRISLSPDSCVSSTRATYAKWGPPSLVLAKFIPGFAAVGTTLAGHQRTPLRRFVAYDGTGAVLWAGAAIATGVVFHDAVNEALLTLESLGRVGIGVVLVALAVFVARKYWKRRLFLRELRMERISVPELQALMDKPDGPLLIDVRSDIERDATGWIPGAVHAARVAELAANATGEVVVYCDCPNEASAARVASQLKQLGFARVRPLAGGLEAWRAHGLPMEAAPERSRHA</sequence>
<dbReference type="Pfam" id="PF00581">
    <property type="entry name" value="Rhodanese"/>
    <property type="match status" value="1"/>
</dbReference>
<evidence type="ECO:0000256" key="2">
    <source>
        <dbReference type="ARBA" id="ARBA00022475"/>
    </source>
</evidence>
<dbReference type="Pfam" id="PF09335">
    <property type="entry name" value="VTT_dom"/>
    <property type="match status" value="1"/>
</dbReference>
<reference evidence="9" key="1">
    <citation type="journal article" date="2019" name="Int. J. Syst. Evol. Microbiol.">
        <title>The Global Catalogue of Microorganisms (GCM) 10K type strain sequencing project: providing services to taxonomists for standard genome sequencing and annotation.</title>
        <authorList>
            <consortium name="The Broad Institute Genomics Platform"/>
            <consortium name="The Broad Institute Genome Sequencing Center for Infectious Disease"/>
            <person name="Wu L."/>
            <person name="Ma J."/>
        </authorList>
    </citation>
    <scope>NUCLEOTIDE SEQUENCE [LARGE SCALE GENOMIC DNA]</scope>
    <source>
        <strain evidence="9">JCM 16242</strain>
    </source>
</reference>
<dbReference type="InterPro" id="IPR032816">
    <property type="entry name" value="VTT_dom"/>
</dbReference>
<keyword evidence="4 6" id="KW-1133">Transmembrane helix</keyword>
<dbReference type="PANTHER" id="PTHR42709:SF6">
    <property type="entry name" value="UNDECAPRENYL PHOSPHATE TRANSPORTER A"/>
    <property type="match status" value="1"/>
</dbReference>
<feature type="transmembrane region" description="Helical" evidence="6">
    <location>
        <begin position="171"/>
        <end position="193"/>
    </location>
</feature>
<protein>
    <submittedName>
        <fullName evidence="8">DedA family protein/thiosulfate sulfurtransferase GlpE</fullName>
    </submittedName>
</protein>
<dbReference type="InterPro" id="IPR001763">
    <property type="entry name" value="Rhodanese-like_dom"/>
</dbReference>
<organism evidence="8 9">
    <name type="scientific">Rhodanobacter caeni</name>
    <dbReference type="NCBI Taxonomy" id="657654"/>
    <lineage>
        <taxon>Bacteria</taxon>
        <taxon>Pseudomonadati</taxon>
        <taxon>Pseudomonadota</taxon>
        <taxon>Gammaproteobacteria</taxon>
        <taxon>Lysobacterales</taxon>
        <taxon>Rhodanobacteraceae</taxon>
        <taxon>Rhodanobacter</taxon>
    </lineage>
</organism>
<dbReference type="SMART" id="SM00450">
    <property type="entry name" value="RHOD"/>
    <property type="match status" value="1"/>
</dbReference>
<keyword evidence="5 6" id="KW-0472">Membrane</keyword>
<dbReference type="PROSITE" id="PS50206">
    <property type="entry name" value="RHODANESE_3"/>
    <property type="match status" value="1"/>
</dbReference>
<keyword evidence="2" id="KW-1003">Cell membrane</keyword>
<gene>
    <name evidence="8" type="ORF">GCM10009126_24130</name>
</gene>
<dbReference type="InterPro" id="IPR036873">
    <property type="entry name" value="Rhodanese-like_dom_sf"/>
</dbReference>
<comment type="caution">
    <text evidence="8">The sequence shown here is derived from an EMBL/GenBank/DDBJ whole genome shotgun (WGS) entry which is preliminary data.</text>
</comment>
<evidence type="ECO:0000256" key="6">
    <source>
        <dbReference type="SAM" id="Phobius"/>
    </source>
</evidence>
<keyword evidence="3 6" id="KW-0812">Transmembrane</keyword>
<dbReference type="EMBL" id="BAAAFO010000003">
    <property type="protein sequence ID" value="GAA0258078.1"/>
    <property type="molecule type" value="Genomic_DNA"/>
</dbReference>
<proteinExistence type="predicted"/>
<dbReference type="Gene3D" id="3.40.250.10">
    <property type="entry name" value="Rhodanese-like domain"/>
    <property type="match status" value="1"/>
</dbReference>
<name>A0ABP3EEW8_9GAMM</name>
<evidence type="ECO:0000259" key="7">
    <source>
        <dbReference type="PROSITE" id="PS50206"/>
    </source>
</evidence>
<feature type="domain" description="Rhodanese" evidence="7">
    <location>
        <begin position="218"/>
        <end position="305"/>
    </location>
</feature>
<evidence type="ECO:0000313" key="9">
    <source>
        <dbReference type="Proteomes" id="UP001500657"/>
    </source>
</evidence>
<dbReference type="InterPro" id="IPR051311">
    <property type="entry name" value="DedA_domain"/>
</dbReference>
<dbReference type="PANTHER" id="PTHR42709">
    <property type="entry name" value="ALKALINE PHOSPHATASE LIKE PROTEIN"/>
    <property type="match status" value="1"/>
</dbReference>
<comment type="subcellular location">
    <subcellularLocation>
        <location evidence="1">Cell membrane</location>
        <topology evidence="1">Multi-pass membrane protein</topology>
    </subcellularLocation>
</comment>
<keyword evidence="9" id="KW-1185">Reference proteome</keyword>
<feature type="transmembrane region" description="Helical" evidence="6">
    <location>
        <begin position="136"/>
        <end position="159"/>
    </location>
</feature>